<dbReference type="OrthoDB" id="9808813at2"/>
<keyword evidence="2" id="KW-0515">Mutator protein</keyword>
<dbReference type="GO" id="GO:0003887">
    <property type="term" value="F:DNA-directed DNA polymerase activity"/>
    <property type="evidence" value="ECO:0007669"/>
    <property type="project" value="UniProtKB-KW"/>
</dbReference>
<keyword evidence="6" id="KW-1185">Reference proteome</keyword>
<protein>
    <submittedName>
        <fullName evidence="5">LytTR family transcriptional regulator</fullName>
    </submittedName>
</protein>
<dbReference type="EMBL" id="NIPR01000034">
    <property type="protein sequence ID" value="PMD68796.1"/>
    <property type="molecule type" value="Genomic_DNA"/>
</dbReference>
<evidence type="ECO:0000256" key="2">
    <source>
        <dbReference type="ARBA" id="ARBA00022457"/>
    </source>
</evidence>
<dbReference type="SUPFAM" id="SSF56672">
    <property type="entry name" value="DNA/RNA polymerases"/>
    <property type="match status" value="1"/>
</dbReference>
<dbReference type="AlphaFoldDB" id="A0A2N7ASY8"/>
<keyword evidence="3" id="KW-0548">Nucleotidyltransferase</keyword>
<dbReference type="GO" id="GO:0006281">
    <property type="term" value="P:DNA repair"/>
    <property type="evidence" value="ECO:0007669"/>
    <property type="project" value="InterPro"/>
</dbReference>
<evidence type="ECO:0000313" key="5">
    <source>
        <dbReference type="EMBL" id="PMD68796.1"/>
    </source>
</evidence>
<gene>
    <name evidence="5" type="ORF">CBP76_08835</name>
</gene>
<feature type="domain" description="UmuC" evidence="4">
    <location>
        <begin position="6"/>
        <end position="235"/>
    </location>
</feature>
<dbReference type="PROSITE" id="PS50173">
    <property type="entry name" value="UMUC"/>
    <property type="match status" value="1"/>
</dbReference>
<dbReference type="Proteomes" id="UP000235649">
    <property type="component" value="Unassembled WGS sequence"/>
</dbReference>
<organism evidence="5 6">
    <name type="scientific">Companilactobacillus nuruki</name>
    <dbReference type="NCBI Taxonomy" id="1993540"/>
    <lineage>
        <taxon>Bacteria</taxon>
        <taxon>Bacillati</taxon>
        <taxon>Bacillota</taxon>
        <taxon>Bacilli</taxon>
        <taxon>Lactobacillales</taxon>
        <taxon>Lactobacillaceae</taxon>
        <taxon>Companilactobacillus</taxon>
    </lineage>
</organism>
<dbReference type="PANTHER" id="PTHR11076:SF35">
    <property type="entry name" value="DNA REPAIR PROTEIN HOMOLOG YOBH"/>
    <property type="match status" value="1"/>
</dbReference>
<comment type="similarity">
    <text evidence="1">Belongs to the DNA polymerase type-Y family.</text>
</comment>
<sequence length="506" mass="58036">MTKRTYMAIDLKSFYASVECIEHNLNPLNDNLVVADNSRTDKTICLAVSPALKKFGVPGRPRLFQVEQIVSKLNYQRLQTNPTHRLTKYSSINRQHLINSPTLKIGYKIVKPRMNFYMHKSTQIYGIYLRFIAAKNIHVYSIDEVLMDVTDYLNTHNISAHALAKNIIQEIQSETGITATAGIGSNLFLAKVAMDIVAKHIPGDSDGVRIAQMNEQQYRKLLWAHQPITDFWRIGHGTAKRLEKLGLYTMGDVARCSLGSLSDEKNEEILYREFGKNAELLIDHAWGHEYATMEDIKNYRSDDHGLYSGQVLMKPTAYEDGLKIVRGMSDNLALELVRKHVVTDRIGLIIDYDIKSLQIDNSFNGKLTTDYYGRKTPKPDHAFINLKAATSSATELRNTFKMLYEENINKQMLIRRVTLIANHLIDENLIAQKQQFKQINLFTNPEKEIIQDKHAQLKRQRDRKIQETILNLQKRFNNRNIILKVSDLEEGSTTIQRNNQIGGHHA</sequence>
<dbReference type="RefSeq" id="WP_102196536.1">
    <property type="nucleotide sequence ID" value="NZ_NIPR01000034.1"/>
</dbReference>
<dbReference type="GO" id="GO:0003684">
    <property type="term" value="F:damaged DNA binding"/>
    <property type="evidence" value="ECO:0007669"/>
    <property type="project" value="InterPro"/>
</dbReference>
<evidence type="ECO:0000259" key="4">
    <source>
        <dbReference type="PROSITE" id="PS50173"/>
    </source>
</evidence>
<dbReference type="InterPro" id="IPR043128">
    <property type="entry name" value="Rev_trsase/Diguanyl_cyclase"/>
</dbReference>
<dbReference type="InterPro" id="IPR043502">
    <property type="entry name" value="DNA/RNA_pol_sf"/>
</dbReference>
<dbReference type="InterPro" id="IPR001126">
    <property type="entry name" value="UmuC"/>
</dbReference>
<dbReference type="Gene3D" id="1.10.150.20">
    <property type="entry name" value="5' to 3' exonuclease, C-terminal subdomain"/>
    <property type="match status" value="1"/>
</dbReference>
<evidence type="ECO:0000256" key="3">
    <source>
        <dbReference type="ARBA" id="ARBA00022932"/>
    </source>
</evidence>
<reference evidence="5 6" key="1">
    <citation type="submission" date="2017-05" db="EMBL/GenBank/DDBJ databases">
        <title>Lactobacillus nurukis nov., sp. nov., isolated from nuruk.</title>
        <authorList>
            <person name="Kim S.-J."/>
        </authorList>
    </citation>
    <scope>NUCLEOTIDE SEQUENCE [LARGE SCALE GENOMIC DNA]</scope>
    <source>
        <strain evidence="5 6">SYF10-1a</strain>
    </source>
</reference>
<evidence type="ECO:0000256" key="1">
    <source>
        <dbReference type="ARBA" id="ARBA00010945"/>
    </source>
</evidence>
<dbReference type="InterPro" id="IPR050116">
    <property type="entry name" value="DNA_polymerase-Y"/>
</dbReference>
<keyword evidence="3" id="KW-0808">Transferase</keyword>
<proteinExistence type="inferred from homology"/>
<keyword evidence="3" id="KW-0239">DNA-directed DNA polymerase</keyword>
<evidence type="ECO:0000313" key="6">
    <source>
        <dbReference type="Proteomes" id="UP000235649"/>
    </source>
</evidence>
<name>A0A2N7ASY8_9LACO</name>
<dbReference type="GO" id="GO:0042276">
    <property type="term" value="P:error-prone translesion synthesis"/>
    <property type="evidence" value="ECO:0007669"/>
    <property type="project" value="TreeGrafter"/>
</dbReference>
<dbReference type="GO" id="GO:0009432">
    <property type="term" value="P:SOS response"/>
    <property type="evidence" value="ECO:0007669"/>
    <property type="project" value="TreeGrafter"/>
</dbReference>
<dbReference type="GO" id="GO:0005829">
    <property type="term" value="C:cytosol"/>
    <property type="evidence" value="ECO:0007669"/>
    <property type="project" value="TreeGrafter"/>
</dbReference>
<accession>A0A2N7ASY8</accession>
<comment type="caution">
    <text evidence="5">The sequence shown here is derived from an EMBL/GenBank/DDBJ whole genome shotgun (WGS) entry which is preliminary data.</text>
</comment>
<dbReference type="Pfam" id="PF00817">
    <property type="entry name" value="IMS"/>
    <property type="match status" value="1"/>
</dbReference>
<dbReference type="PANTHER" id="PTHR11076">
    <property type="entry name" value="DNA REPAIR POLYMERASE UMUC / TRANSFERASE FAMILY MEMBER"/>
    <property type="match status" value="1"/>
</dbReference>
<dbReference type="Gene3D" id="3.30.70.270">
    <property type="match status" value="1"/>
</dbReference>